<accession>A0ABW4J7E7</accession>
<dbReference type="Pfam" id="PF08220">
    <property type="entry name" value="HTH_DeoR"/>
    <property type="match status" value="1"/>
</dbReference>
<dbReference type="SUPFAM" id="SSF46785">
    <property type="entry name" value="Winged helix' DNA-binding domain"/>
    <property type="match status" value="1"/>
</dbReference>
<dbReference type="InterPro" id="IPR050313">
    <property type="entry name" value="Carb_Metab_HTH_regulators"/>
</dbReference>
<evidence type="ECO:0000313" key="5">
    <source>
        <dbReference type="EMBL" id="MFD1671571.1"/>
    </source>
</evidence>
<keyword evidence="2 5" id="KW-0238">DNA-binding</keyword>
<proteinExistence type="predicted"/>
<dbReference type="Proteomes" id="UP001597267">
    <property type="component" value="Unassembled WGS sequence"/>
</dbReference>
<dbReference type="PANTHER" id="PTHR30363">
    <property type="entry name" value="HTH-TYPE TRANSCRIPTIONAL REGULATOR SRLR-RELATED"/>
    <property type="match status" value="1"/>
</dbReference>
<keyword evidence="1" id="KW-0805">Transcription regulation</keyword>
<protein>
    <submittedName>
        <fullName evidence="5">DeoR/GlpR family DNA-binding transcription regulator</fullName>
    </submittedName>
</protein>
<dbReference type="PRINTS" id="PR00037">
    <property type="entry name" value="HTHLACR"/>
</dbReference>
<dbReference type="PROSITE" id="PS00894">
    <property type="entry name" value="HTH_DEOR_1"/>
    <property type="match status" value="1"/>
</dbReference>
<dbReference type="SMART" id="SM00420">
    <property type="entry name" value="HTH_DEOR"/>
    <property type="match status" value="1"/>
</dbReference>
<comment type="caution">
    <text evidence="5">The sequence shown here is derived from an EMBL/GenBank/DDBJ whole genome shotgun (WGS) entry which is preliminary data.</text>
</comment>
<dbReference type="SMART" id="SM01134">
    <property type="entry name" value="DeoRC"/>
    <property type="match status" value="1"/>
</dbReference>
<dbReference type="InterPro" id="IPR036388">
    <property type="entry name" value="WH-like_DNA-bd_sf"/>
</dbReference>
<evidence type="ECO:0000256" key="2">
    <source>
        <dbReference type="ARBA" id="ARBA00023125"/>
    </source>
</evidence>
<dbReference type="Gene3D" id="1.10.10.10">
    <property type="entry name" value="Winged helix-like DNA-binding domain superfamily/Winged helix DNA-binding domain"/>
    <property type="match status" value="1"/>
</dbReference>
<dbReference type="InterPro" id="IPR001034">
    <property type="entry name" value="DeoR_HTH"/>
</dbReference>
<dbReference type="InterPro" id="IPR036390">
    <property type="entry name" value="WH_DNA-bd_sf"/>
</dbReference>
<dbReference type="InterPro" id="IPR014036">
    <property type="entry name" value="DeoR-like_C"/>
</dbReference>
<evidence type="ECO:0000256" key="3">
    <source>
        <dbReference type="ARBA" id="ARBA00023163"/>
    </source>
</evidence>
<dbReference type="PANTHER" id="PTHR30363:SF56">
    <property type="entry name" value="TRANSCRIPTIONAL REGULATOR, DEOR FAMILY"/>
    <property type="match status" value="1"/>
</dbReference>
<dbReference type="Gene3D" id="3.40.50.1360">
    <property type="match status" value="1"/>
</dbReference>
<sequence length="251" mass="28204">MLTEERQNYILQCLRTQKIVKSQEIIARTKASESTVRRDLRELEHQGLLTRIHGGAKRIDSLLDEPSQMLKANTNLTEKHQIAQYAAKKVHPHDILYLDAGTTIQAMIPYLDPDLNLTIVTNGIDTASMLAETELKVILIGGQVKNLTKAVIGSKAIEQLSDYRFDIAFVGTNGIDLNYGYSTPDPEEAVLKRTILKQTANKYILADVSKFGHVAFDRFAQLNEAKIITSVVPNDFQALFQKTHIEEVNDR</sequence>
<dbReference type="EMBL" id="JBHTOP010000013">
    <property type="protein sequence ID" value="MFD1671571.1"/>
    <property type="molecule type" value="Genomic_DNA"/>
</dbReference>
<dbReference type="InterPro" id="IPR037171">
    <property type="entry name" value="NagB/RpiA_transferase-like"/>
</dbReference>
<evidence type="ECO:0000259" key="4">
    <source>
        <dbReference type="PROSITE" id="PS51000"/>
    </source>
</evidence>
<evidence type="ECO:0000313" key="6">
    <source>
        <dbReference type="Proteomes" id="UP001597267"/>
    </source>
</evidence>
<keyword evidence="6" id="KW-1185">Reference proteome</keyword>
<dbReference type="RefSeq" id="WP_125715628.1">
    <property type="nucleotide sequence ID" value="NZ_JBHTOP010000013.1"/>
</dbReference>
<name>A0ABW4J7E7_9LACO</name>
<dbReference type="InterPro" id="IPR018356">
    <property type="entry name" value="Tscrpt_reg_HTH_DeoR_CS"/>
</dbReference>
<dbReference type="Pfam" id="PF00455">
    <property type="entry name" value="DeoRC"/>
    <property type="match status" value="1"/>
</dbReference>
<feature type="domain" description="HTH deoR-type" evidence="4">
    <location>
        <begin position="3"/>
        <end position="58"/>
    </location>
</feature>
<gene>
    <name evidence="5" type="ORF">ACFQ5M_05650</name>
</gene>
<dbReference type="PROSITE" id="PS51000">
    <property type="entry name" value="HTH_DEOR_2"/>
    <property type="match status" value="1"/>
</dbReference>
<evidence type="ECO:0000256" key="1">
    <source>
        <dbReference type="ARBA" id="ARBA00023015"/>
    </source>
</evidence>
<dbReference type="SUPFAM" id="SSF100950">
    <property type="entry name" value="NagB/RpiA/CoA transferase-like"/>
    <property type="match status" value="1"/>
</dbReference>
<dbReference type="GO" id="GO:0003677">
    <property type="term" value="F:DNA binding"/>
    <property type="evidence" value="ECO:0007669"/>
    <property type="project" value="UniProtKB-KW"/>
</dbReference>
<organism evidence="5 6">
    <name type="scientific">Agrilactobacillus yilanensis</name>
    <dbReference type="NCBI Taxonomy" id="2485997"/>
    <lineage>
        <taxon>Bacteria</taxon>
        <taxon>Bacillati</taxon>
        <taxon>Bacillota</taxon>
        <taxon>Bacilli</taxon>
        <taxon>Lactobacillales</taxon>
        <taxon>Lactobacillaceae</taxon>
        <taxon>Agrilactobacillus</taxon>
    </lineage>
</organism>
<reference evidence="6" key="1">
    <citation type="journal article" date="2019" name="Int. J. Syst. Evol. Microbiol.">
        <title>The Global Catalogue of Microorganisms (GCM) 10K type strain sequencing project: providing services to taxonomists for standard genome sequencing and annotation.</title>
        <authorList>
            <consortium name="The Broad Institute Genomics Platform"/>
            <consortium name="The Broad Institute Genome Sequencing Center for Infectious Disease"/>
            <person name="Wu L."/>
            <person name="Ma J."/>
        </authorList>
    </citation>
    <scope>NUCLEOTIDE SEQUENCE [LARGE SCALE GENOMIC DNA]</scope>
    <source>
        <strain evidence="6">CCM 8896</strain>
    </source>
</reference>
<keyword evidence="3" id="KW-0804">Transcription</keyword>